<organism evidence="1">
    <name type="scientific">Cucumis melo</name>
    <name type="common">Muskmelon</name>
    <dbReference type="NCBI Taxonomy" id="3656"/>
    <lineage>
        <taxon>Eukaryota</taxon>
        <taxon>Viridiplantae</taxon>
        <taxon>Streptophyta</taxon>
        <taxon>Embryophyta</taxon>
        <taxon>Tracheophyta</taxon>
        <taxon>Spermatophyta</taxon>
        <taxon>Magnoliopsida</taxon>
        <taxon>eudicotyledons</taxon>
        <taxon>Gunneridae</taxon>
        <taxon>Pentapetalae</taxon>
        <taxon>rosids</taxon>
        <taxon>fabids</taxon>
        <taxon>Cucurbitales</taxon>
        <taxon>Cucurbitaceae</taxon>
        <taxon>Benincaseae</taxon>
        <taxon>Cucumis</taxon>
    </lineage>
</organism>
<protein>
    <submittedName>
        <fullName evidence="1">Uncharacterized protein</fullName>
    </submittedName>
</protein>
<accession>A0A9I9EB98</accession>
<dbReference type="AlphaFoldDB" id="A0A9I9EB98"/>
<reference evidence="1" key="1">
    <citation type="submission" date="2023-03" db="UniProtKB">
        <authorList>
            <consortium name="EnsemblPlants"/>
        </authorList>
    </citation>
    <scope>IDENTIFICATION</scope>
</reference>
<evidence type="ECO:0000313" key="1">
    <source>
        <dbReference type="EnsemblPlants" id="MELO3C031413.2.1"/>
    </source>
</evidence>
<dbReference type="EnsemblPlants" id="MELO3C031413.2.1">
    <property type="protein sequence ID" value="MELO3C031413.2.1"/>
    <property type="gene ID" value="MELO3C031413.2"/>
</dbReference>
<proteinExistence type="predicted"/>
<sequence length="63" mass="7890">MEFMELQSWTETITFVMEKTEKYVRKFKNWSYNNYDEEAYSRTPNLYITRKVFEEIKMDVKKT</sequence>
<name>A0A9I9EB98_CUCME</name>
<dbReference type="Gramene" id="MELO3C031413.2.1">
    <property type="protein sequence ID" value="MELO3C031413.2.1"/>
    <property type="gene ID" value="MELO3C031413.2"/>
</dbReference>